<dbReference type="GO" id="GO:0009834">
    <property type="term" value="P:plant-type secondary cell wall biogenesis"/>
    <property type="evidence" value="ECO:0007669"/>
    <property type="project" value="TreeGrafter"/>
</dbReference>
<evidence type="ECO:0000256" key="4">
    <source>
        <dbReference type="ARBA" id="ARBA00022968"/>
    </source>
</evidence>
<evidence type="ECO:0000256" key="5">
    <source>
        <dbReference type="ARBA" id="ARBA00023034"/>
    </source>
</evidence>
<reference evidence="8" key="1">
    <citation type="submission" date="2018-01" db="EMBL/GenBank/DDBJ databases">
        <authorList>
            <person name="Mao J.F."/>
        </authorList>
    </citation>
    <scope>NUCLEOTIDE SEQUENCE</scope>
    <source>
        <strain evidence="8">Huo1</strain>
        <tissue evidence="8">Leaf</tissue>
    </source>
</reference>
<keyword evidence="9" id="KW-1185">Reference proteome</keyword>
<keyword evidence="4" id="KW-0812">Transmembrane</keyword>
<dbReference type="EMBL" id="PNBA02000010">
    <property type="protein sequence ID" value="KAG6410656.1"/>
    <property type="molecule type" value="Genomic_DNA"/>
</dbReference>
<dbReference type="Proteomes" id="UP000298416">
    <property type="component" value="Unassembled WGS sequence"/>
</dbReference>
<dbReference type="InterPro" id="IPR004263">
    <property type="entry name" value="Exostosin"/>
</dbReference>
<dbReference type="GO" id="GO:0016757">
    <property type="term" value="F:glycosyltransferase activity"/>
    <property type="evidence" value="ECO:0007669"/>
    <property type="project" value="UniProtKB-KW"/>
</dbReference>
<comment type="similarity">
    <text evidence="2">Belongs to the glycosyltransferase 47 family.</text>
</comment>
<evidence type="ECO:0000256" key="1">
    <source>
        <dbReference type="ARBA" id="ARBA00004323"/>
    </source>
</evidence>
<dbReference type="InterPro" id="IPR040911">
    <property type="entry name" value="Exostosin_GT47"/>
</dbReference>
<keyword evidence="3" id="KW-0328">Glycosyltransferase</keyword>
<dbReference type="PANTHER" id="PTHR11062">
    <property type="entry name" value="EXOSTOSIN HEPARAN SULFATE GLYCOSYLTRANSFERASE -RELATED"/>
    <property type="match status" value="1"/>
</dbReference>
<proteinExistence type="inferred from homology"/>
<evidence type="ECO:0000313" key="9">
    <source>
        <dbReference type="Proteomes" id="UP000298416"/>
    </source>
</evidence>
<dbReference type="PANTHER" id="PTHR11062:SF200">
    <property type="entry name" value="BETA-1,4-XYLOSYLTRANSFERASE IRX10L-RELATED"/>
    <property type="match status" value="1"/>
</dbReference>
<keyword evidence="3" id="KW-0808">Transferase</keyword>
<comment type="caution">
    <text evidence="8">The sequence shown here is derived from an EMBL/GenBank/DDBJ whole genome shotgun (WGS) entry which is preliminary data.</text>
</comment>
<reference evidence="8" key="2">
    <citation type="submission" date="2020-08" db="EMBL/GenBank/DDBJ databases">
        <title>Plant Genome Project.</title>
        <authorList>
            <person name="Zhang R.-G."/>
        </authorList>
    </citation>
    <scope>NUCLEOTIDE SEQUENCE</scope>
    <source>
        <strain evidence="8">Huo1</strain>
        <tissue evidence="8">Leaf</tissue>
    </source>
</reference>
<sequence>MRNLRWALIMCFFLGSSLRAETFKLKRSQKTERISGSAGDVLEDDPVGRLKVFVYKLPSKYKKKMVEKEERCLHHMFAAEIYMHRFLLSSPVRTLNPQEADWFYIPEDIAVERGILPLLERATLVQTFGQRNHVCQREGSITIPPYAPPQKMQTHVIPPTTPRAIFVYFRGLFYDAGNDPQGGYYARGARASVWENFKNNPLFDISTEHTPTYYEDMQRAIFCLSPLGWAPLEPPPRGGRGLRETTAARQSTHETGHVVPAACSAGRCFPSDLEWTCSKAAPPHRDDAFLKPGEPFLNWTTGPFADLKPW</sequence>
<evidence type="ECO:0000313" key="8">
    <source>
        <dbReference type="EMBL" id="KAG6410656.1"/>
    </source>
</evidence>
<dbReference type="GO" id="GO:0010417">
    <property type="term" value="P:glucuronoxylan biosynthetic process"/>
    <property type="evidence" value="ECO:0007669"/>
    <property type="project" value="TreeGrafter"/>
</dbReference>
<evidence type="ECO:0000259" key="7">
    <source>
        <dbReference type="Pfam" id="PF03016"/>
    </source>
</evidence>
<dbReference type="Pfam" id="PF03016">
    <property type="entry name" value="Exostosin_GT47"/>
    <property type="match status" value="2"/>
</dbReference>
<keyword evidence="4" id="KW-0735">Signal-anchor</keyword>
<evidence type="ECO:0000256" key="2">
    <source>
        <dbReference type="ARBA" id="ARBA00010271"/>
    </source>
</evidence>
<evidence type="ECO:0000256" key="6">
    <source>
        <dbReference type="SAM" id="SignalP"/>
    </source>
</evidence>
<keyword evidence="5" id="KW-0333">Golgi apparatus</keyword>
<protein>
    <recommendedName>
        <fullName evidence="7">Exostosin GT47 domain-containing protein</fullName>
    </recommendedName>
</protein>
<dbReference type="AlphaFoldDB" id="A0A8X8XFT2"/>
<feature type="chain" id="PRO_5036467726" description="Exostosin GT47 domain-containing protein" evidence="6">
    <location>
        <begin position="20"/>
        <end position="310"/>
    </location>
</feature>
<feature type="signal peptide" evidence="6">
    <location>
        <begin position="1"/>
        <end position="19"/>
    </location>
</feature>
<feature type="domain" description="Exostosin GT47" evidence="7">
    <location>
        <begin position="49"/>
        <end position="106"/>
    </location>
</feature>
<comment type="subcellular location">
    <subcellularLocation>
        <location evidence="1">Golgi apparatus membrane</location>
        <topology evidence="1">Single-pass type II membrane protein</topology>
    </subcellularLocation>
</comment>
<accession>A0A8X8XFT2</accession>
<evidence type="ECO:0000256" key="3">
    <source>
        <dbReference type="ARBA" id="ARBA00022676"/>
    </source>
</evidence>
<name>A0A8X8XFT2_SALSN</name>
<dbReference type="GO" id="GO:0000139">
    <property type="term" value="C:Golgi membrane"/>
    <property type="evidence" value="ECO:0007669"/>
    <property type="project" value="UniProtKB-SubCell"/>
</dbReference>
<keyword evidence="6" id="KW-0732">Signal</keyword>
<organism evidence="8">
    <name type="scientific">Salvia splendens</name>
    <name type="common">Scarlet sage</name>
    <dbReference type="NCBI Taxonomy" id="180675"/>
    <lineage>
        <taxon>Eukaryota</taxon>
        <taxon>Viridiplantae</taxon>
        <taxon>Streptophyta</taxon>
        <taxon>Embryophyta</taxon>
        <taxon>Tracheophyta</taxon>
        <taxon>Spermatophyta</taxon>
        <taxon>Magnoliopsida</taxon>
        <taxon>eudicotyledons</taxon>
        <taxon>Gunneridae</taxon>
        <taxon>Pentapetalae</taxon>
        <taxon>asterids</taxon>
        <taxon>lamiids</taxon>
        <taxon>Lamiales</taxon>
        <taxon>Lamiaceae</taxon>
        <taxon>Nepetoideae</taxon>
        <taxon>Mentheae</taxon>
        <taxon>Salviinae</taxon>
        <taxon>Salvia</taxon>
        <taxon>Salvia subgen. Calosphace</taxon>
        <taxon>core Calosphace</taxon>
    </lineage>
</organism>
<feature type="domain" description="Exostosin GT47" evidence="7">
    <location>
        <begin position="121"/>
        <end position="233"/>
    </location>
</feature>
<gene>
    <name evidence="8" type="ORF">SASPL_128721</name>
</gene>